<proteinExistence type="predicted"/>
<dbReference type="InterPro" id="IPR021130">
    <property type="entry name" value="PRib-ATP_PPHydrolase-like"/>
</dbReference>
<evidence type="ECO:0000313" key="1">
    <source>
        <dbReference type="EMBL" id="AYW47123.1"/>
    </source>
</evidence>
<keyword evidence="3" id="KW-1185">Reference proteome</keyword>
<evidence type="ECO:0000313" key="4">
    <source>
        <dbReference type="Proteomes" id="UP001157039"/>
    </source>
</evidence>
<reference evidence="1" key="3">
    <citation type="submission" date="2018-03" db="EMBL/GenBank/DDBJ databases">
        <authorList>
            <person name="Jeon C.O."/>
        </authorList>
    </citation>
    <scope>NUCLEOTIDE SEQUENCE</scope>
    <source>
        <strain evidence="1">JCM 31126</strain>
    </source>
</reference>
<dbReference type="GO" id="GO:0016787">
    <property type="term" value="F:hydrolase activity"/>
    <property type="evidence" value="ECO:0007669"/>
    <property type="project" value="UniProtKB-KW"/>
</dbReference>
<dbReference type="EMBL" id="BSUW01000001">
    <property type="protein sequence ID" value="GMA71030.1"/>
    <property type="molecule type" value="Genomic_DNA"/>
</dbReference>
<sequence>MQPFKMAEEFHETFNPEKPVEPTAFNSTKALHRAGFKVEELVELLYATSGGNKEQFLEMVNQLHDAVDQAKEKVLQKQSSDFDPLVAQTDALADLLYFTYGSFVLLGVDPKPVMEIVHQANMGKIFPDGKPHYDPKTNKVLKPENWEKEYAPEAKIKEELMRQMKTTDK</sequence>
<dbReference type="Gene3D" id="1.10.3420.10">
    <property type="entry name" value="putative ntp pyrophosphohydrolase like domain"/>
    <property type="match status" value="1"/>
</dbReference>
<dbReference type="Pfam" id="PF01503">
    <property type="entry name" value="PRA-PH"/>
    <property type="match status" value="1"/>
</dbReference>
<reference evidence="1 3" key="1">
    <citation type="journal article" date="2012" name="Int. J. Syst. Evol. Microbiol.">
        <title>Characterization of Tetragenococcus strains from sugar thick juice reveals a novel species, Tetragenococcus osmophilus sp. nov., and divides Tetragenococcus halophilus into two subspecies, T. halophilus subsp. halophilus subsp. nov. and T. halophilus subsp. flandriensis subsp. nov.</title>
        <authorList>
            <person name="Juste A."/>
            <person name="Van Trappen S."/>
            <person name="Verreth C."/>
            <person name="Cleenwerck I."/>
            <person name="De Vos P."/>
            <person name="Lievens B."/>
            <person name="Willems K.A."/>
        </authorList>
    </citation>
    <scope>NUCLEOTIDE SEQUENCE [LARGE SCALE GENOMIC DNA]</scope>
    <source>
        <strain evidence="1 3">JCM 31126</strain>
    </source>
</reference>
<dbReference type="EMBL" id="CP027783">
    <property type="protein sequence ID" value="AYW47123.1"/>
    <property type="molecule type" value="Genomic_DNA"/>
</dbReference>
<protein>
    <submittedName>
        <fullName evidence="1">HAD family hydrolase</fullName>
    </submittedName>
    <submittedName>
        <fullName evidence="2">Haloacid dehalogenase</fullName>
    </submittedName>
</protein>
<organism evidence="2 4">
    <name type="scientific">Tetragenococcus osmophilus</name>
    <dbReference type="NCBI Taxonomy" id="526944"/>
    <lineage>
        <taxon>Bacteria</taxon>
        <taxon>Bacillati</taxon>
        <taxon>Bacillota</taxon>
        <taxon>Bacilli</taxon>
        <taxon>Lactobacillales</taxon>
        <taxon>Enterococcaceae</taxon>
        <taxon>Tetragenococcus</taxon>
    </lineage>
</organism>
<dbReference type="AlphaFoldDB" id="A0AA37XJZ9"/>
<name>A0AA37XJZ9_9ENTE</name>
<gene>
    <name evidence="1" type="ORF">C7K38_01275</name>
    <name evidence="2" type="ORF">GCM10025885_00790</name>
</gene>
<dbReference type="InterPro" id="IPR023292">
    <property type="entry name" value="NTP_PyroPHydrolase-like_dom_sf"/>
</dbReference>
<dbReference type="KEGG" id="too:C7K38_01275"/>
<accession>A0AA37XJZ9</accession>
<reference evidence="2 4" key="2">
    <citation type="journal article" date="2014" name="Int. J. Syst. Evol. Microbiol.">
        <title>Complete genome sequence of Corynebacterium casei LMG S-19264T (=DSM 44701T), isolated from a smear-ripened cheese.</title>
        <authorList>
            <consortium name="US DOE Joint Genome Institute (JGI-PGF)"/>
            <person name="Walter F."/>
            <person name="Albersmeier A."/>
            <person name="Kalinowski J."/>
            <person name="Ruckert C."/>
        </authorList>
    </citation>
    <scope>NUCLEOTIDE SEQUENCE [LARGE SCALE GENOMIC DNA]</scope>
    <source>
        <strain evidence="2 4">NBRC 114545</strain>
    </source>
</reference>
<evidence type="ECO:0000313" key="2">
    <source>
        <dbReference type="EMBL" id="GMA71030.1"/>
    </source>
</evidence>
<dbReference type="Proteomes" id="UP001157039">
    <property type="component" value="Unassembled WGS sequence"/>
</dbReference>
<reference evidence="2" key="4">
    <citation type="submission" date="2023-02" db="EMBL/GenBank/DDBJ databases">
        <authorList>
            <person name="Sun Q."/>
            <person name="Mori K."/>
        </authorList>
    </citation>
    <scope>NUCLEOTIDE SEQUENCE</scope>
    <source>
        <strain evidence="2">NBRC 114545</strain>
    </source>
</reference>
<evidence type="ECO:0000313" key="3">
    <source>
        <dbReference type="Proteomes" id="UP000268310"/>
    </source>
</evidence>
<dbReference type="Proteomes" id="UP000268310">
    <property type="component" value="Chromosome"/>
</dbReference>
<keyword evidence="1" id="KW-0378">Hydrolase</keyword>